<reference evidence="3" key="1">
    <citation type="submission" date="2020-05" db="EMBL/GenBank/DDBJ databases">
        <authorList>
            <person name="Rincon C."/>
            <person name="Sanders R I."/>
            <person name="Robbins C."/>
            <person name="Chaturvedi A."/>
        </authorList>
    </citation>
    <scope>NUCLEOTIDE SEQUENCE</scope>
    <source>
        <strain evidence="3">CHB12</strain>
    </source>
</reference>
<evidence type="ECO:0000313" key="4">
    <source>
        <dbReference type="Proteomes" id="UP000684084"/>
    </source>
</evidence>
<dbReference type="PANTHER" id="PTHR19303">
    <property type="entry name" value="TRANSPOSON"/>
    <property type="match status" value="1"/>
</dbReference>
<dbReference type="InterPro" id="IPR004875">
    <property type="entry name" value="DDE_SF_endonuclease_dom"/>
</dbReference>
<evidence type="ECO:0000313" key="3">
    <source>
        <dbReference type="EMBL" id="CAB5360234.1"/>
    </source>
</evidence>
<dbReference type="GO" id="GO:0005634">
    <property type="term" value="C:nucleus"/>
    <property type="evidence" value="ECO:0007669"/>
    <property type="project" value="TreeGrafter"/>
</dbReference>
<gene>
    <name evidence="3" type="ORF">CHRIB12_LOCUS8088</name>
</gene>
<evidence type="ECO:0000259" key="2">
    <source>
        <dbReference type="Pfam" id="PF03184"/>
    </source>
</evidence>
<dbReference type="PANTHER" id="PTHR19303:SF73">
    <property type="entry name" value="PROTEIN PDC2"/>
    <property type="match status" value="1"/>
</dbReference>
<dbReference type="GO" id="GO:0003677">
    <property type="term" value="F:DNA binding"/>
    <property type="evidence" value="ECO:0007669"/>
    <property type="project" value="TreeGrafter"/>
</dbReference>
<sequence length="252" mass="28608">MDSYISLKNVITFPVPGQKKDKTRVTILLGVNATGIDKLKLWVIGNSKRSRPLSKVNLEHLPVYYRGNPKMWMNSSVFEEILCEIDRYFRIQDKKILLLINNALSHFDPHYSPALEIEQNDDNDASNENQTSRCHSGRVGGSRDRDGCVSGSKGRGSRSRGYGGHSGDSYRDGSDGHQPDISQIQLTHVEVVFLPSNTTSHLQLLDAEIITSFKNYFKRKFCRHMLDLFEEDKDINSEKINIKEAIDYVAES</sequence>
<dbReference type="AlphaFoldDB" id="A0A916E3V8"/>
<comment type="caution">
    <text evidence="3">The sequence shown here is derived from an EMBL/GenBank/DDBJ whole genome shotgun (WGS) entry which is preliminary data.</text>
</comment>
<evidence type="ECO:0000256" key="1">
    <source>
        <dbReference type="SAM" id="MobiDB-lite"/>
    </source>
</evidence>
<feature type="region of interest" description="Disordered" evidence="1">
    <location>
        <begin position="120"/>
        <end position="180"/>
    </location>
</feature>
<dbReference type="OrthoDB" id="2449321at2759"/>
<dbReference type="Proteomes" id="UP000684084">
    <property type="component" value="Unassembled WGS sequence"/>
</dbReference>
<feature type="compositionally biased region" description="Basic and acidic residues" evidence="1">
    <location>
        <begin position="168"/>
        <end position="178"/>
    </location>
</feature>
<dbReference type="Pfam" id="PF03184">
    <property type="entry name" value="DDE_1"/>
    <property type="match status" value="2"/>
</dbReference>
<protein>
    <recommendedName>
        <fullName evidence="2">DDE-1 domain-containing protein</fullName>
    </recommendedName>
</protein>
<name>A0A916E3V8_9GLOM</name>
<feature type="domain" description="DDE-1" evidence="2">
    <location>
        <begin position="22"/>
        <end position="107"/>
    </location>
</feature>
<dbReference type="EMBL" id="CAGKOT010000015">
    <property type="protein sequence ID" value="CAB5360234.1"/>
    <property type="molecule type" value="Genomic_DNA"/>
</dbReference>
<accession>A0A916E3V8</accession>
<organism evidence="3 4">
    <name type="scientific">Rhizophagus irregularis</name>
    <dbReference type="NCBI Taxonomy" id="588596"/>
    <lineage>
        <taxon>Eukaryota</taxon>
        <taxon>Fungi</taxon>
        <taxon>Fungi incertae sedis</taxon>
        <taxon>Mucoromycota</taxon>
        <taxon>Glomeromycotina</taxon>
        <taxon>Glomeromycetes</taxon>
        <taxon>Glomerales</taxon>
        <taxon>Glomeraceae</taxon>
        <taxon>Rhizophagus</taxon>
    </lineage>
</organism>
<feature type="domain" description="DDE-1" evidence="2">
    <location>
        <begin position="172"/>
        <end position="251"/>
    </location>
</feature>
<dbReference type="InterPro" id="IPR050863">
    <property type="entry name" value="CenT-Element_Derived"/>
</dbReference>
<proteinExistence type="predicted"/>